<organism evidence="1 2">
    <name type="scientific">Saezia sanguinis</name>
    <dbReference type="NCBI Taxonomy" id="1965230"/>
    <lineage>
        <taxon>Bacteria</taxon>
        <taxon>Pseudomonadati</taxon>
        <taxon>Pseudomonadota</taxon>
        <taxon>Betaproteobacteria</taxon>
        <taxon>Burkholderiales</taxon>
        <taxon>Saeziaceae</taxon>
        <taxon>Saezia</taxon>
    </lineage>
</organism>
<comment type="caution">
    <text evidence="1">The sequence shown here is derived from an EMBL/GenBank/DDBJ whole genome shotgun (WGS) entry which is preliminary data.</text>
</comment>
<protein>
    <submittedName>
        <fullName evidence="1">Uncharacterized protein</fullName>
    </submittedName>
</protein>
<dbReference type="Proteomes" id="UP000286947">
    <property type="component" value="Unassembled WGS sequence"/>
</dbReference>
<name>A0A433SDC5_9BURK</name>
<dbReference type="EMBL" id="PQSP01000003">
    <property type="protein sequence ID" value="RUS66720.1"/>
    <property type="molecule type" value="Genomic_DNA"/>
</dbReference>
<accession>A0A433SDC5</accession>
<reference evidence="1 2" key="1">
    <citation type="submission" date="2018-01" db="EMBL/GenBank/DDBJ databases">
        <title>Saezia sanguinis gen. nov., sp. nov., in the order Burkholderiales isolated from human blood.</title>
        <authorList>
            <person name="Medina-Pascual M.J."/>
            <person name="Valdezate S."/>
            <person name="Monzon S."/>
            <person name="Cuesta I."/>
            <person name="Carrasco G."/>
            <person name="Villalon P."/>
            <person name="Saez-Nieto J.A."/>
        </authorList>
    </citation>
    <scope>NUCLEOTIDE SEQUENCE [LARGE SCALE GENOMIC DNA]</scope>
    <source>
        <strain evidence="1 2">CNM695-12</strain>
    </source>
</reference>
<keyword evidence="2" id="KW-1185">Reference proteome</keyword>
<proteinExistence type="predicted"/>
<gene>
    <name evidence="1" type="ORF">CUZ56_01511</name>
</gene>
<sequence length="202" mass="23007">MIDAGRLLRKLWLSGLLLFLLGGSQLVFAQRQYNIVFMDVSEAAFQDGKLLMSQLRQLRSADAGVRFGGRYRGCFACKDNQDDWHSIGKLYLSAVPQGLTIEDARAAIAGDEQARNRLQRILQRYNAPPYTDDVMQRYLSGLVLYWHEAGQVRLYALRALDATPVFLLAYDVPEQLSLADFDWLLERLVVGQLLMWNEGFTL</sequence>
<evidence type="ECO:0000313" key="1">
    <source>
        <dbReference type="EMBL" id="RUS66720.1"/>
    </source>
</evidence>
<evidence type="ECO:0000313" key="2">
    <source>
        <dbReference type="Proteomes" id="UP000286947"/>
    </source>
</evidence>
<dbReference type="AlphaFoldDB" id="A0A433SDC5"/>